<dbReference type="PROSITE" id="PS51819">
    <property type="entry name" value="VOC"/>
    <property type="match status" value="1"/>
</dbReference>
<dbReference type="OrthoDB" id="9798430at2"/>
<evidence type="ECO:0000259" key="1">
    <source>
        <dbReference type="PROSITE" id="PS51819"/>
    </source>
</evidence>
<gene>
    <name evidence="2" type="ORF">FJU08_00065</name>
</gene>
<sequence length="145" mass="15665">MKEFDRRITMLTLGVADLQRSTAFYGRLGWARSVASQDGVTFIALDGIVLSLFGRKALAEDAGLEEGIAGGFPGFSMAYNVGSEAAVDETVQFACECGATLVKPPRKVFWGGYSGYVADPDGFLWEVAFNPFMPLDDTGCMVLDR</sequence>
<dbReference type="RefSeq" id="WP_141146935.1">
    <property type="nucleotide sequence ID" value="NZ_VHLG01000001.1"/>
</dbReference>
<evidence type="ECO:0000313" key="3">
    <source>
        <dbReference type="Proteomes" id="UP000318801"/>
    </source>
</evidence>
<dbReference type="Gene3D" id="3.10.180.10">
    <property type="entry name" value="2,3-Dihydroxybiphenyl 1,2-Dioxygenase, domain 1"/>
    <property type="match status" value="1"/>
</dbReference>
<proteinExistence type="predicted"/>
<feature type="domain" description="VOC" evidence="1">
    <location>
        <begin position="7"/>
        <end position="130"/>
    </location>
</feature>
<comment type="caution">
    <text evidence="2">The sequence shown here is derived from an EMBL/GenBank/DDBJ whole genome shotgun (WGS) entry which is preliminary data.</text>
</comment>
<dbReference type="PANTHER" id="PTHR36503">
    <property type="entry name" value="BLR2520 PROTEIN"/>
    <property type="match status" value="1"/>
</dbReference>
<keyword evidence="3" id="KW-1185">Reference proteome</keyword>
<dbReference type="SUPFAM" id="SSF54593">
    <property type="entry name" value="Glyoxalase/Bleomycin resistance protein/Dihydroxybiphenyl dioxygenase"/>
    <property type="match status" value="1"/>
</dbReference>
<protein>
    <submittedName>
        <fullName evidence="2">VOC family protein</fullName>
    </submittedName>
</protein>
<dbReference type="PANTHER" id="PTHR36503:SF1">
    <property type="entry name" value="BLR2520 PROTEIN"/>
    <property type="match status" value="1"/>
</dbReference>
<organism evidence="2 3">
    <name type="scientific">Martelella alba</name>
    <dbReference type="NCBI Taxonomy" id="2590451"/>
    <lineage>
        <taxon>Bacteria</taxon>
        <taxon>Pseudomonadati</taxon>
        <taxon>Pseudomonadota</taxon>
        <taxon>Alphaproteobacteria</taxon>
        <taxon>Hyphomicrobiales</taxon>
        <taxon>Aurantimonadaceae</taxon>
        <taxon>Martelella</taxon>
    </lineage>
</organism>
<dbReference type="InterPro" id="IPR037523">
    <property type="entry name" value="VOC_core"/>
</dbReference>
<name>A0A506UI50_9HYPH</name>
<dbReference type="Proteomes" id="UP000318801">
    <property type="component" value="Unassembled WGS sequence"/>
</dbReference>
<evidence type="ECO:0000313" key="2">
    <source>
        <dbReference type="EMBL" id="TPW33001.1"/>
    </source>
</evidence>
<dbReference type="EMBL" id="VHLG01000001">
    <property type="protein sequence ID" value="TPW33001.1"/>
    <property type="molecule type" value="Genomic_DNA"/>
</dbReference>
<dbReference type="AlphaFoldDB" id="A0A506UI50"/>
<dbReference type="InterPro" id="IPR029068">
    <property type="entry name" value="Glyas_Bleomycin-R_OHBP_Dase"/>
</dbReference>
<accession>A0A506UI50</accession>
<dbReference type="Pfam" id="PF00903">
    <property type="entry name" value="Glyoxalase"/>
    <property type="match status" value="1"/>
</dbReference>
<dbReference type="InterPro" id="IPR004360">
    <property type="entry name" value="Glyas_Fos-R_dOase_dom"/>
</dbReference>
<reference evidence="2 3" key="1">
    <citation type="submission" date="2019-06" db="EMBL/GenBank/DDBJ databases">
        <authorList>
            <person name="Li M."/>
        </authorList>
    </citation>
    <scope>NUCLEOTIDE SEQUENCE [LARGE SCALE GENOMIC DNA]</scope>
    <source>
        <strain evidence="2 3">BGMRC2036</strain>
    </source>
</reference>